<sequence>MGVDRMLNLISLQLQTRTAAKLDQSNTTILQQLDNLHLVTVSKPDTRQKHTRAETIIPFIGNPKFNQIESNFGTGQPRVALCGLGGVGKSLLALDTGASFGIAYGKIAAAFNISHRDNKERNNFQLVKDYFENQYPFKWLMIIDNVDSAPAFFEEKLRGKPLIVYGPQGIDGAVLYTSIKRDMGVDLTLDQDPVMNRSMDPEETGHYLTDVS</sequence>
<dbReference type="RefSeq" id="XP_037158652.1">
    <property type="nucleotide sequence ID" value="XM_037314450.1"/>
</dbReference>
<comment type="caution">
    <text evidence="1">The sequence shown here is derived from an EMBL/GenBank/DDBJ whole genome shotgun (WGS) entry which is preliminary data.</text>
</comment>
<organism evidence="1 2">
    <name type="scientific">Letharia columbiana</name>
    <dbReference type="NCBI Taxonomy" id="112416"/>
    <lineage>
        <taxon>Eukaryota</taxon>
        <taxon>Fungi</taxon>
        <taxon>Dikarya</taxon>
        <taxon>Ascomycota</taxon>
        <taxon>Pezizomycotina</taxon>
        <taxon>Lecanoromycetes</taxon>
        <taxon>OSLEUM clade</taxon>
        <taxon>Lecanoromycetidae</taxon>
        <taxon>Lecanorales</taxon>
        <taxon>Lecanorineae</taxon>
        <taxon>Parmeliaceae</taxon>
        <taxon>Letharia</taxon>
    </lineage>
</organism>
<reference evidence="1 2" key="1">
    <citation type="journal article" date="2020" name="Genomics">
        <title>Complete, high-quality genomes from long-read metagenomic sequencing of two wolf lichen thalli reveals enigmatic genome architecture.</title>
        <authorList>
            <person name="McKenzie S.K."/>
            <person name="Walston R.F."/>
            <person name="Allen J.L."/>
        </authorList>
    </citation>
    <scope>NUCLEOTIDE SEQUENCE [LARGE SCALE GENOMIC DNA]</scope>
    <source>
        <strain evidence="1">WasteWater2</strain>
    </source>
</reference>
<name>A0A8H6CM94_9LECA</name>
<gene>
    <name evidence="1" type="ORF">HO173_012615</name>
</gene>
<dbReference type="OrthoDB" id="1658288at2759"/>
<keyword evidence="2" id="KW-1185">Reference proteome</keyword>
<dbReference type="Proteomes" id="UP000578531">
    <property type="component" value="Unassembled WGS sequence"/>
</dbReference>
<evidence type="ECO:0000313" key="2">
    <source>
        <dbReference type="Proteomes" id="UP000578531"/>
    </source>
</evidence>
<evidence type="ECO:0000313" key="1">
    <source>
        <dbReference type="EMBL" id="KAF6225985.1"/>
    </source>
</evidence>
<accession>A0A8H6CM94</accession>
<dbReference type="GeneID" id="59294249"/>
<protein>
    <submittedName>
        <fullName evidence="1">Uncharacterized protein</fullName>
    </submittedName>
</protein>
<dbReference type="EMBL" id="JACCJC010000096">
    <property type="protein sequence ID" value="KAF6225985.1"/>
    <property type="molecule type" value="Genomic_DNA"/>
</dbReference>
<dbReference type="AlphaFoldDB" id="A0A8H6CM94"/>
<proteinExistence type="predicted"/>